<reference evidence="2" key="1">
    <citation type="journal article" date="2020" name="Stud. Mycol.">
        <title>101 Dothideomycetes genomes: a test case for predicting lifestyles and emergence of pathogens.</title>
        <authorList>
            <person name="Haridas S."/>
            <person name="Albert R."/>
            <person name="Binder M."/>
            <person name="Bloem J."/>
            <person name="Labutti K."/>
            <person name="Salamov A."/>
            <person name="Andreopoulos B."/>
            <person name="Baker S."/>
            <person name="Barry K."/>
            <person name="Bills G."/>
            <person name="Bluhm B."/>
            <person name="Cannon C."/>
            <person name="Castanera R."/>
            <person name="Culley D."/>
            <person name="Daum C."/>
            <person name="Ezra D."/>
            <person name="Gonzalez J."/>
            <person name="Henrissat B."/>
            <person name="Kuo A."/>
            <person name="Liang C."/>
            <person name="Lipzen A."/>
            <person name="Lutzoni F."/>
            <person name="Magnuson J."/>
            <person name="Mondo S."/>
            <person name="Nolan M."/>
            <person name="Ohm R."/>
            <person name="Pangilinan J."/>
            <person name="Park H.-J."/>
            <person name="Ramirez L."/>
            <person name="Alfaro M."/>
            <person name="Sun H."/>
            <person name="Tritt A."/>
            <person name="Yoshinaga Y."/>
            <person name="Zwiers L.-H."/>
            <person name="Turgeon B."/>
            <person name="Goodwin S."/>
            <person name="Spatafora J."/>
            <person name="Crous P."/>
            <person name="Grigoriev I."/>
        </authorList>
    </citation>
    <scope>NUCLEOTIDE SEQUENCE</scope>
    <source>
        <strain evidence="2">CBS 122367</strain>
    </source>
</reference>
<protein>
    <recommendedName>
        <fullName evidence="1">Protein kinase domain-containing protein</fullName>
    </recommendedName>
</protein>
<dbReference type="AlphaFoldDB" id="A0A6G1IK10"/>
<dbReference type="GO" id="GO:0004672">
    <property type="term" value="F:protein kinase activity"/>
    <property type="evidence" value="ECO:0007669"/>
    <property type="project" value="InterPro"/>
</dbReference>
<dbReference type="PROSITE" id="PS50011">
    <property type="entry name" value="PROTEIN_KINASE_DOM"/>
    <property type="match status" value="1"/>
</dbReference>
<dbReference type="Gene3D" id="1.10.510.10">
    <property type="entry name" value="Transferase(Phosphotransferase) domain 1"/>
    <property type="match status" value="1"/>
</dbReference>
<gene>
    <name evidence="2" type="ORF">K458DRAFT_446460</name>
</gene>
<dbReference type="Pfam" id="PF00069">
    <property type="entry name" value="Pkinase"/>
    <property type="match status" value="1"/>
</dbReference>
<dbReference type="InterPro" id="IPR000719">
    <property type="entry name" value="Prot_kinase_dom"/>
</dbReference>
<feature type="domain" description="Protein kinase" evidence="1">
    <location>
        <begin position="1"/>
        <end position="296"/>
    </location>
</feature>
<dbReference type="SUPFAM" id="SSF56112">
    <property type="entry name" value="Protein kinase-like (PK-like)"/>
    <property type="match status" value="1"/>
</dbReference>
<name>A0A6G1IK10_9PLEO</name>
<proteinExistence type="predicted"/>
<keyword evidence="3" id="KW-1185">Reference proteome</keyword>
<dbReference type="GO" id="GO:0005524">
    <property type="term" value="F:ATP binding"/>
    <property type="evidence" value="ECO:0007669"/>
    <property type="project" value="InterPro"/>
</dbReference>
<dbReference type="InterPro" id="IPR011009">
    <property type="entry name" value="Kinase-like_dom_sf"/>
</dbReference>
<evidence type="ECO:0000313" key="2">
    <source>
        <dbReference type="EMBL" id="KAF2678485.1"/>
    </source>
</evidence>
<dbReference type="Proteomes" id="UP000799291">
    <property type="component" value="Unassembled WGS sequence"/>
</dbReference>
<evidence type="ECO:0000259" key="1">
    <source>
        <dbReference type="PROSITE" id="PS50011"/>
    </source>
</evidence>
<dbReference type="EMBL" id="MU005612">
    <property type="protein sequence ID" value="KAF2678485.1"/>
    <property type="molecule type" value="Genomic_DNA"/>
</dbReference>
<accession>A0A6G1IK10</accession>
<sequence length="319" mass="35784">MAAAAIRLTATTVTELAVGQVLRGRTGSYQLSKLIYDGVWHATACVICGYNERDMLERFQHRTAYLQPLIDEIQDPADPPAIVPRWLDDDVAGALGKQALTKSEIKQVAKSVLEALKPRNMPVNYRHGRDGPRFREVQLTDLGGAIHRDSEYTKEGHSMGTDRFRSPEAQLNDRAEPSSDILSFGITILYLSFGGIYHPFESSVPAGHPEYHLQIVMKYYHIMGPWPLPWASRVDDETLTIIACVAENSPKETLRPLAWVKDKEIDEEDRRFLLHILKLDVKDRPSARGLLEDKWLVDGCISSNCSMDQTVVNSSVTAL</sequence>
<evidence type="ECO:0000313" key="3">
    <source>
        <dbReference type="Proteomes" id="UP000799291"/>
    </source>
</evidence>
<dbReference type="SMART" id="SM00220">
    <property type="entry name" value="S_TKc"/>
    <property type="match status" value="1"/>
</dbReference>
<organism evidence="2 3">
    <name type="scientific">Lentithecium fluviatile CBS 122367</name>
    <dbReference type="NCBI Taxonomy" id="1168545"/>
    <lineage>
        <taxon>Eukaryota</taxon>
        <taxon>Fungi</taxon>
        <taxon>Dikarya</taxon>
        <taxon>Ascomycota</taxon>
        <taxon>Pezizomycotina</taxon>
        <taxon>Dothideomycetes</taxon>
        <taxon>Pleosporomycetidae</taxon>
        <taxon>Pleosporales</taxon>
        <taxon>Massarineae</taxon>
        <taxon>Lentitheciaceae</taxon>
        <taxon>Lentithecium</taxon>
    </lineage>
</organism>
<dbReference type="OrthoDB" id="5979581at2759"/>